<evidence type="ECO:0000313" key="13">
    <source>
        <dbReference type="EMBL" id="KAI8045267.1"/>
    </source>
</evidence>
<dbReference type="InterPro" id="IPR029055">
    <property type="entry name" value="Ntn_hydrolases_N"/>
</dbReference>
<feature type="region of interest" description="Disordered" evidence="12">
    <location>
        <begin position="294"/>
        <end position="335"/>
    </location>
</feature>
<gene>
    <name evidence="13" type="ORF">M5D96_001447</name>
</gene>
<evidence type="ECO:0000256" key="4">
    <source>
        <dbReference type="ARBA" id="ARBA00022490"/>
    </source>
</evidence>
<dbReference type="Gene3D" id="3.60.20.10">
    <property type="entry name" value="Glutamine Phosphoribosylpyrophosphate, subunit 1, domain 1"/>
    <property type="match status" value="1"/>
</dbReference>
<evidence type="ECO:0000256" key="10">
    <source>
        <dbReference type="ARBA" id="ARBA00026071"/>
    </source>
</evidence>
<sequence length="335" mass="36590">MEINGENKCIMFNGIPTMMKYAARSPYQCGPSGFSFDNCLRNKGLVKNGISVPNCIGTGTTVAGVIYDGGVIIGADSRVTNGHIIPSKKNRKIYQLQSNIFAGGAGIAQDSAALMEVTRAQLELHRMNTGFRKVPVRCANQVMRQVLYRFDGKMVANVIIGGVDADFKTHLFCTRSDGTTDTVPFTSLGSGCMAAMSVLEARWEQNLDEESARDLVRDAVAVGVDNDLQSGNNVCLCIIRSDFSVHWEERALNKETPIRAFPLVIKPGCTTILSTIEHRVVPWGEALEGDECPGFRQEGLSLPPGPGNSRGDAGERVNRRHEYLGPPKAKRRRLE</sequence>
<feature type="active site" description="Nucleophile" evidence="11">
    <location>
        <position position="60"/>
    </location>
</feature>
<dbReference type="PRINTS" id="PR00141">
    <property type="entry name" value="PROTEASOME"/>
</dbReference>
<dbReference type="Pfam" id="PF00227">
    <property type="entry name" value="Proteasome"/>
    <property type="match status" value="1"/>
</dbReference>
<dbReference type="GO" id="GO:0005634">
    <property type="term" value="C:nucleus"/>
    <property type="evidence" value="ECO:0007669"/>
    <property type="project" value="UniProtKB-SubCell"/>
</dbReference>
<keyword evidence="14" id="KW-1185">Reference proteome</keyword>
<dbReference type="GO" id="GO:0004298">
    <property type="term" value="F:threonine-type endopeptidase activity"/>
    <property type="evidence" value="ECO:0007669"/>
    <property type="project" value="UniProtKB-KW"/>
</dbReference>
<dbReference type="GO" id="GO:0005737">
    <property type="term" value="C:cytoplasm"/>
    <property type="evidence" value="ECO:0007669"/>
    <property type="project" value="TreeGrafter"/>
</dbReference>
<evidence type="ECO:0000256" key="6">
    <source>
        <dbReference type="ARBA" id="ARBA00022698"/>
    </source>
</evidence>
<dbReference type="InterPro" id="IPR001353">
    <property type="entry name" value="Proteasome_sua/b"/>
</dbReference>
<dbReference type="GO" id="GO:0051603">
    <property type="term" value="P:proteolysis involved in protein catabolic process"/>
    <property type="evidence" value="ECO:0007669"/>
    <property type="project" value="InterPro"/>
</dbReference>
<dbReference type="PANTHER" id="PTHR32194">
    <property type="entry name" value="METALLOPROTEASE TLDD"/>
    <property type="match status" value="1"/>
</dbReference>
<evidence type="ECO:0000256" key="1">
    <source>
        <dbReference type="ARBA" id="ARBA00001198"/>
    </source>
</evidence>
<evidence type="ECO:0000256" key="12">
    <source>
        <dbReference type="SAM" id="MobiDB-lite"/>
    </source>
</evidence>
<dbReference type="PANTHER" id="PTHR32194:SF4">
    <property type="entry name" value="PROTEASOME SUBUNIT BETA TYPE-7"/>
    <property type="match status" value="1"/>
</dbReference>
<dbReference type="GO" id="GO:0005839">
    <property type="term" value="C:proteasome core complex"/>
    <property type="evidence" value="ECO:0007669"/>
    <property type="project" value="InterPro"/>
</dbReference>
<keyword evidence="7" id="KW-0378">Hydrolase</keyword>
<evidence type="ECO:0000256" key="7">
    <source>
        <dbReference type="ARBA" id="ARBA00022801"/>
    </source>
</evidence>
<comment type="caution">
    <text evidence="13">The sequence shown here is derived from an EMBL/GenBank/DDBJ whole genome shotgun (WGS) entry which is preliminary data.</text>
</comment>
<evidence type="ECO:0000256" key="11">
    <source>
        <dbReference type="PIRSR" id="PIRSR600243-1"/>
    </source>
</evidence>
<keyword evidence="6" id="KW-0888">Threonine protease</keyword>
<keyword evidence="9" id="KW-0539">Nucleus</keyword>
<evidence type="ECO:0000256" key="8">
    <source>
        <dbReference type="ARBA" id="ARBA00022942"/>
    </source>
</evidence>
<proteinExistence type="predicted"/>
<reference evidence="13" key="1">
    <citation type="journal article" date="2023" name="Genome Biol. Evol.">
        <title>Long-read-based Genome Assembly of Drosophila gunungcola Reveals Fewer Chemosensory Genes in Flower-breeding Species.</title>
        <authorList>
            <person name="Negi A."/>
            <person name="Liao B.Y."/>
            <person name="Yeh S.D."/>
        </authorList>
    </citation>
    <scope>NUCLEOTIDE SEQUENCE</scope>
    <source>
        <strain evidence="13">Sukarami</strain>
    </source>
</reference>
<evidence type="ECO:0000256" key="2">
    <source>
        <dbReference type="ARBA" id="ARBA00004123"/>
    </source>
</evidence>
<dbReference type="InterPro" id="IPR023333">
    <property type="entry name" value="Proteasome_suB-type"/>
</dbReference>
<organism evidence="13 14">
    <name type="scientific">Drosophila gunungcola</name>
    <name type="common">fruit fly</name>
    <dbReference type="NCBI Taxonomy" id="103775"/>
    <lineage>
        <taxon>Eukaryota</taxon>
        <taxon>Metazoa</taxon>
        <taxon>Ecdysozoa</taxon>
        <taxon>Arthropoda</taxon>
        <taxon>Hexapoda</taxon>
        <taxon>Insecta</taxon>
        <taxon>Pterygota</taxon>
        <taxon>Neoptera</taxon>
        <taxon>Endopterygota</taxon>
        <taxon>Diptera</taxon>
        <taxon>Brachycera</taxon>
        <taxon>Muscomorpha</taxon>
        <taxon>Ephydroidea</taxon>
        <taxon>Drosophilidae</taxon>
        <taxon>Drosophila</taxon>
        <taxon>Sophophora</taxon>
    </lineage>
</organism>
<dbReference type="EMBL" id="JAMKOV010000001">
    <property type="protein sequence ID" value="KAI8045267.1"/>
    <property type="molecule type" value="Genomic_DNA"/>
</dbReference>
<dbReference type="Proteomes" id="UP001059596">
    <property type="component" value="Chromosome 3R"/>
</dbReference>
<dbReference type="OrthoDB" id="7854943at2759"/>
<keyword evidence="8" id="KW-0647">Proteasome</keyword>
<dbReference type="PROSITE" id="PS51476">
    <property type="entry name" value="PROTEASOME_BETA_2"/>
    <property type="match status" value="1"/>
</dbReference>
<evidence type="ECO:0000256" key="5">
    <source>
        <dbReference type="ARBA" id="ARBA00022670"/>
    </source>
</evidence>
<name>A0A9P9YY55_9MUSC</name>
<feature type="compositionally biased region" description="Basic and acidic residues" evidence="12">
    <location>
        <begin position="312"/>
        <end position="323"/>
    </location>
</feature>
<keyword evidence="5" id="KW-0645">Protease</keyword>
<comment type="subunit">
    <text evidence="10">The 26S proteasome consists of a 20S proteasome core and two 19S regulatory subunits. The 20S proteasome core is composed of 28 subunits that are arranged in four stacked rings, resulting in a barrel-shaped structure. The two end rings are each formed by seven alpha subunits, and the two central rings are each formed by seven beta subunits. The catalytic chamber with the active sites is on the inside of the barrel.</text>
</comment>
<dbReference type="SUPFAM" id="SSF56235">
    <property type="entry name" value="N-terminal nucleophile aminohydrolases (Ntn hydrolases)"/>
    <property type="match status" value="1"/>
</dbReference>
<comment type="catalytic activity">
    <reaction evidence="1">
        <text>Cleavage of peptide bonds with very broad specificity.</text>
        <dbReference type="EC" id="3.4.25.1"/>
    </reaction>
</comment>
<protein>
    <recommendedName>
        <fullName evidence="3">proteasome endopeptidase complex</fullName>
        <ecNumber evidence="3">3.4.25.1</ecNumber>
    </recommendedName>
</protein>
<keyword evidence="4" id="KW-0963">Cytoplasm</keyword>
<evidence type="ECO:0000256" key="9">
    <source>
        <dbReference type="ARBA" id="ARBA00023242"/>
    </source>
</evidence>
<dbReference type="AlphaFoldDB" id="A0A9P9YY55"/>
<accession>A0A9P9YY55</accession>
<comment type="subcellular location">
    <subcellularLocation>
        <location evidence="2">Nucleus</location>
    </subcellularLocation>
</comment>
<evidence type="ECO:0000313" key="14">
    <source>
        <dbReference type="Proteomes" id="UP001059596"/>
    </source>
</evidence>
<dbReference type="InterPro" id="IPR000243">
    <property type="entry name" value="Pept_T1A_subB"/>
</dbReference>
<evidence type="ECO:0000256" key="3">
    <source>
        <dbReference type="ARBA" id="ARBA00012039"/>
    </source>
</evidence>
<dbReference type="EC" id="3.4.25.1" evidence="3"/>